<feature type="transmembrane region" description="Helical" evidence="1">
    <location>
        <begin position="329"/>
        <end position="348"/>
    </location>
</feature>
<feature type="transmembrane region" description="Helical" evidence="1">
    <location>
        <begin position="97"/>
        <end position="116"/>
    </location>
</feature>
<evidence type="ECO:0000313" key="2">
    <source>
        <dbReference type="EMBL" id="OFI07688.1"/>
    </source>
</evidence>
<organism evidence="2 3">
    <name type="scientific">Clostridium acetireducens DSM 10703</name>
    <dbReference type="NCBI Taxonomy" id="1121290"/>
    <lineage>
        <taxon>Bacteria</taxon>
        <taxon>Bacillati</taxon>
        <taxon>Bacillota</taxon>
        <taxon>Clostridia</taxon>
        <taxon>Eubacteriales</taxon>
        <taxon>Clostridiaceae</taxon>
        <taxon>Clostridium</taxon>
    </lineage>
</organism>
<name>A0A1E8F2V6_9CLOT</name>
<evidence type="ECO:0000256" key="1">
    <source>
        <dbReference type="SAM" id="Phobius"/>
    </source>
</evidence>
<dbReference type="Proteomes" id="UP000175744">
    <property type="component" value="Unassembled WGS sequence"/>
</dbReference>
<dbReference type="OrthoDB" id="1645614at2"/>
<accession>A0A1E8F2V6</accession>
<feature type="transmembrane region" description="Helical" evidence="1">
    <location>
        <begin position="162"/>
        <end position="182"/>
    </location>
</feature>
<sequence length="385" mass="43496">MIILIFLLCISIFCIIFFLFKKKNILITILFSLSLLYFILNPEICINSTLNGIKIFFNKVFPSLFPFLIISNIIISYDGISIYSKLLGSILCKPLRLPKECSFVLIISALCGYPLGAKYCCDLYEKGIIDFNTTERLLNIASNASPLFIVGAVGTSMLQNPYLGYLLLISNYISCIIMGLILPSKITSTINKNFTNKVSVNKNIGNILKDSIENSIKTCLSIGGFITIFSVLNTIIKNNFLFNTLVNNISLLLNIPKEAIEGFSLGLIEITNGCNIISLNYINTYYKLIIISFLIGFSGISIISQVYSFTYKFNFSIKKYTYRKLIQSFICAFTTMLLYTFGIFNSYIQTLNTSYKSISWLQNLLLILIVLPFILHNIKNLFHIS</sequence>
<dbReference type="RefSeq" id="WP_070109023.1">
    <property type="nucleotide sequence ID" value="NZ_LZFO01000001.1"/>
</dbReference>
<reference evidence="2 3" key="1">
    <citation type="submission" date="2016-06" db="EMBL/GenBank/DDBJ databases">
        <title>Genome sequence of Clostridium acetireducens DSM 10703.</title>
        <authorList>
            <person name="Poehlein A."/>
            <person name="Fluechter S."/>
            <person name="Duerre P."/>
            <person name="Daniel R."/>
        </authorList>
    </citation>
    <scope>NUCLEOTIDE SEQUENCE [LARGE SCALE GENOMIC DNA]</scope>
    <source>
        <strain evidence="2 3">DSM 10703</strain>
    </source>
</reference>
<feature type="transmembrane region" description="Helical" evidence="1">
    <location>
        <begin position="218"/>
        <end position="236"/>
    </location>
</feature>
<feature type="transmembrane region" description="Helical" evidence="1">
    <location>
        <begin position="24"/>
        <end position="40"/>
    </location>
</feature>
<dbReference type="PATRIC" id="fig|1121290.3.peg.36"/>
<dbReference type="EMBL" id="LZFO01000001">
    <property type="protein sequence ID" value="OFI07688.1"/>
    <property type="molecule type" value="Genomic_DNA"/>
</dbReference>
<gene>
    <name evidence="2" type="primary">ylbJ</name>
    <name evidence="2" type="ORF">CLOACE_00360</name>
</gene>
<feature type="transmembrane region" description="Helical" evidence="1">
    <location>
        <begin position="60"/>
        <end position="77"/>
    </location>
</feature>
<keyword evidence="1" id="KW-1133">Transmembrane helix</keyword>
<comment type="caution">
    <text evidence="2">The sequence shown here is derived from an EMBL/GenBank/DDBJ whole genome shotgun (WGS) entry which is preliminary data.</text>
</comment>
<dbReference type="STRING" id="1121290.CLAOCE_00360"/>
<keyword evidence="1" id="KW-0472">Membrane</keyword>
<dbReference type="InterPro" id="IPR014226">
    <property type="entry name" value="Spore_IM_YlbJ"/>
</dbReference>
<feature type="transmembrane region" description="Helical" evidence="1">
    <location>
        <begin position="288"/>
        <end position="309"/>
    </location>
</feature>
<dbReference type="NCBIfam" id="TIGR02871">
    <property type="entry name" value="spore_ylbJ"/>
    <property type="match status" value="1"/>
</dbReference>
<dbReference type="AlphaFoldDB" id="A0A1E8F2V6"/>
<protein>
    <submittedName>
        <fullName evidence="2">Sporulation integral membrane protein YlbJ</fullName>
    </submittedName>
</protein>
<feature type="transmembrane region" description="Helical" evidence="1">
    <location>
        <begin position="137"/>
        <end position="156"/>
    </location>
</feature>
<keyword evidence="1" id="KW-0812">Transmembrane</keyword>
<keyword evidence="3" id="KW-1185">Reference proteome</keyword>
<feature type="transmembrane region" description="Helical" evidence="1">
    <location>
        <begin position="360"/>
        <end position="378"/>
    </location>
</feature>
<evidence type="ECO:0000313" key="3">
    <source>
        <dbReference type="Proteomes" id="UP000175744"/>
    </source>
</evidence>
<proteinExistence type="predicted"/>